<accession>A0ABU1IHC6</accession>
<name>A0ABU1IHC6_9BACL</name>
<gene>
    <name evidence="2" type="ORF">JOE21_000159</name>
</gene>
<keyword evidence="3" id="KW-1185">Reference proteome</keyword>
<dbReference type="Proteomes" id="UP001185012">
    <property type="component" value="Unassembled WGS sequence"/>
</dbReference>
<dbReference type="RefSeq" id="WP_309861083.1">
    <property type="nucleotide sequence ID" value="NZ_JAVDQG010000001.1"/>
</dbReference>
<reference evidence="2 3" key="1">
    <citation type="submission" date="2023-07" db="EMBL/GenBank/DDBJ databases">
        <title>Genomic Encyclopedia of Type Strains, Phase IV (KMG-IV): sequencing the most valuable type-strain genomes for metagenomic binning, comparative biology and taxonomic classification.</title>
        <authorList>
            <person name="Goeker M."/>
        </authorList>
    </citation>
    <scope>NUCLEOTIDE SEQUENCE [LARGE SCALE GENOMIC DNA]</scope>
    <source>
        <strain evidence="2 3">DSM 45903</strain>
    </source>
</reference>
<evidence type="ECO:0000313" key="2">
    <source>
        <dbReference type="EMBL" id="MDR6224171.1"/>
    </source>
</evidence>
<proteinExistence type="predicted"/>
<protein>
    <submittedName>
        <fullName evidence="2">Uncharacterized protein</fullName>
    </submittedName>
</protein>
<feature type="region of interest" description="Disordered" evidence="1">
    <location>
        <begin position="31"/>
        <end position="62"/>
    </location>
</feature>
<feature type="compositionally biased region" description="Polar residues" evidence="1">
    <location>
        <begin position="33"/>
        <end position="62"/>
    </location>
</feature>
<evidence type="ECO:0000313" key="3">
    <source>
        <dbReference type="Proteomes" id="UP001185012"/>
    </source>
</evidence>
<organism evidence="2 3">
    <name type="scientific">Desmospora profundinema</name>
    <dbReference type="NCBI Taxonomy" id="1571184"/>
    <lineage>
        <taxon>Bacteria</taxon>
        <taxon>Bacillati</taxon>
        <taxon>Bacillota</taxon>
        <taxon>Bacilli</taxon>
        <taxon>Bacillales</taxon>
        <taxon>Thermoactinomycetaceae</taxon>
        <taxon>Desmospora</taxon>
    </lineage>
</organism>
<sequence length="62" mass="7032">MDFLTRRGHRSYEAREGFAEWFATEFGLRRGAQSANNESTPLTEWIQQGNVRSTKATPSPEG</sequence>
<evidence type="ECO:0000256" key="1">
    <source>
        <dbReference type="SAM" id="MobiDB-lite"/>
    </source>
</evidence>
<dbReference type="EMBL" id="JAVDQG010000001">
    <property type="protein sequence ID" value="MDR6224171.1"/>
    <property type="molecule type" value="Genomic_DNA"/>
</dbReference>
<comment type="caution">
    <text evidence="2">The sequence shown here is derived from an EMBL/GenBank/DDBJ whole genome shotgun (WGS) entry which is preliminary data.</text>
</comment>